<name>A0AA37NV89_9BACT</name>
<sequence length="186" mass="19571">MAVTVQDLSDAVVLLPAVSVVPDRLNPLPAADNDGVALSVSVPPEPLTPFHVHVRVRVAAALMEDVPPLAAIVAGLADTVTFQALHDAYCLFPADWVIVQLADLPAWVAVYVILRVLVEVLLPALTVFPDRLNPAALPEMTGVAVSVPVFTPLVYTSRAAEQVSVDVPPAAAIVVGLADMFTFQSP</sequence>
<proteinExistence type="predicted"/>
<protein>
    <submittedName>
        <fullName evidence="1">Uncharacterized protein</fullName>
    </submittedName>
</protein>
<gene>
    <name evidence="1" type="ORF">CE91St7_18070</name>
</gene>
<evidence type="ECO:0000313" key="2">
    <source>
        <dbReference type="Proteomes" id="UP001055104"/>
    </source>
</evidence>
<dbReference type="Proteomes" id="UP001055104">
    <property type="component" value="Unassembled WGS sequence"/>
</dbReference>
<accession>A0AA37NV89</accession>
<organism evidence="1 2">
    <name type="scientific">Phocaeicola dorei</name>
    <dbReference type="NCBI Taxonomy" id="357276"/>
    <lineage>
        <taxon>Bacteria</taxon>
        <taxon>Pseudomonadati</taxon>
        <taxon>Bacteroidota</taxon>
        <taxon>Bacteroidia</taxon>
        <taxon>Bacteroidales</taxon>
        <taxon>Bacteroidaceae</taxon>
        <taxon>Phocaeicola</taxon>
    </lineage>
</organism>
<comment type="caution">
    <text evidence="1">The sequence shown here is derived from an EMBL/GenBank/DDBJ whole genome shotgun (WGS) entry which is preliminary data.</text>
</comment>
<reference evidence="1" key="1">
    <citation type="submission" date="2022-01" db="EMBL/GenBank/DDBJ databases">
        <title>Novel bile acid biosynthetic pathways are enriched in the microbiome of centenarians.</title>
        <authorList>
            <person name="Sato Y."/>
            <person name="Atarashi K."/>
            <person name="Plichta R.D."/>
            <person name="Arai Y."/>
            <person name="Sasajima S."/>
            <person name="Kearney M.S."/>
            <person name="Suda W."/>
            <person name="Takeshita K."/>
            <person name="Sasaki T."/>
            <person name="Okamoto S."/>
            <person name="Skelly N.A."/>
            <person name="Okamura Y."/>
            <person name="Vlamakis H."/>
            <person name="Li Y."/>
            <person name="Tanoue T."/>
            <person name="Takei H."/>
            <person name="Nittono H."/>
            <person name="Narushima S."/>
            <person name="Irie J."/>
            <person name="Itoh H."/>
            <person name="Moriya K."/>
            <person name="Sugiura Y."/>
            <person name="Suematsu M."/>
            <person name="Moritoki N."/>
            <person name="Shibata S."/>
            <person name="Littman R.D."/>
            <person name="Fischbach A.M."/>
            <person name="Uwamino Y."/>
            <person name="Inoue T."/>
            <person name="Honda A."/>
            <person name="Hattori M."/>
            <person name="Murai T."/>
            <person name="Xavier J.R."/>
            <person name="Hirose N."/>
            <person name="Honda K."/>
        </authorList>
    </citation>
    <scope>NUCLEOTIDE SEQUENCE</scope>
    <source>
        <strain evidence="1">CE91-St7</strain>
    </source>
</reference>
<dbReference type="AlphaFoldDB" id="A0AA37NV89"/>
<evidence type="ECO:0000313" key="1">
    <source>
        <dbReference type="EMBL" id="GKH80923.1"/>
    </source>
</evidence>
<dbReference type="EMBL" id="BQOB01000001">
    <property type="protein sequence ID" value="GKH80923.1"/>
    <property type="molecule type" value="Genomic_DNA"/>
</dbReference>